<sequence>MIDQDDLLPEGLEDRLPSEAKAVSRAMRGVLDVMHAHGFDRVSPPLVEFEKALAGRMDGVSPRRMFRFVDPISLRTLALRSDITPQIGRIAATGMAHAARPLRLCYGGEVALIRADQLDPARQRLQLGAELIGSDTVAAAAEMVSLAVEALEQAGATGISVDFTLPDLVDILAPTAMPLQPAHVAKVRRELDTKDAGGLAEIPGGDAYLPLIYATGPFDEAIERLSAVDAGGALSSRIAGLRQIAERVGCTARITLDPTERHGFEYQSWFGFTLYADGVRGALGRGGTYSIGGTDEAATGFSLYIDALVDALAPEGKPDSLFLPLDHDRAVASRLRAIGWRTVAALSDSDDGTALGCTHRLDGAEPVRM</sequence>
<dbReference type="SUPFAM" id="SSF55681">
    <property type="entry name" value="Class II aaRS and biotin synthetases"/>
    <property type="match status" value="1"/>
</dbReference>
<dbReference type="PANTHER" id="PTHR43707">
    <property type="entry name" value="HISTIDYL-TRNA SYNTHETASE"/>
    <property type="match status" value="1"/>
</dbReference>
<dbReference type="PIRSF" id="PIRSF001549">
    <property type="entry name" value="His-tRNA_synth"/>
    <property type="match status" value="1"/>
</dbReference>
<organism evidence="3 4">
    <name type="scientific">Allopontixanthobacter confluentis</name>
    <dbReference type="NCBI Taxonomy" id="1849021"/>
    <lineage>
        <taxon>Bacteria</taxon>
        <taxon>Pseudomonadati</taxon>
        <taxon>Pseudomonadota</taxon>
        <taxon>Alphaproteobacteria</taxon>
        <taxon>Sphingomonadales</taxon>
        <taxon>Erythrobacteraceae</taxon>
        <taxon>Allopontixanthobacter</taxon>
    </lineage>
</organism>
<dbReference type="GO" id="GO:0005737">
    <property type="term" value="C:cytoplasm"/>
    <property type="evidence" value="ECO:0007669"/>
    <property type="project" value="InterPro"/>
</dbReference>
<evidence type="ECO:0000313" key="3">
    <source>
        <dbReference type="EMBL" id="MXP13515.1"/>
    </source>
</evidence>
<keyword evidence="3" id="KW-0808">Transferase</keyword>
<evidence type="ECO:0000259" key="2">
    <source>
        <dbReference type="Pfam" id="PF13393"/>
    </source>
</evidence>
<dbReference type="GO" id="GO:0016757">
    <property type="term" value="F:glycosyltransferase activity"/>
    <property type="evidence" value="ECO:0007669"/>
    <property type="project" value="UniProtKB-KW"/>
</dbReference>
<evidence type="ECO:0000313" key="4">
    <source>
        <dbReference type="Proteomes" id="UP000473531"/>
    </source>
</evidence>
<comment type="caution">
    <text evidence="3">The sequence shown here is derived from an EMBL/GenBank/DDBJ whole genome shotgun (WGS) entry which is preliminary data.</text>
</comment>
<feature type="binding site" evidence="1">
    <location>
        <position position="126"/>
    </location>
    <ligand>
        <name>L-histidine</name>
        <dbReference type="ChEBI" id="CHEBI:57595"/>
    </ligand>
</feature>
<dbReference type="GO" id="GO:0004821">
    <property type="term" value="F:histidine-tRNA ligase activity"/>
    <property type="evidence" value="ECO:0007669"/>
    <property type="project" value="TreeGrafter"/>
</dbReference>
<feature type="binding site" evidence="1">
    <location>
        <begin position="82"/>
        <end position="84"/>
    </location>
    <ligand>
        <name>L-histidine</name>
        <dbReference type="ChEBI" id="CHEBI:57595"/>
    </ligand>
</feature>
<dbReference type="InterPro" id="IPR004516">
    <property type="entry name" value="HisRS/HisZ"/>
</dbReference>
<dbReference type="Gene3D" id="3.30.930.10">
    <property type="entry name" value="Bira Bifunctional Protein, Domain 2"/>
    <property type="match status" value="1"/>
</dbReference>
<reference evidence="3 4" key="1">
    <citation type="submission" date="2019-12" db="EMBL/GenBank/DDBJ databases">
        <title>Genomic-based taxomic classification of the family Erythrobacteraceae.</title>
        <authorList>
            <person name="Xu L."/>
        </authorList>
    </citation>
    <scope>NUCLEOTIDE SEQUENCE [LARGE SCALE GENOMIC DNA]</scope>
    <source>
        <strain evidence="3 4">KCTC 52259</strain>
    </source>
</reference>
<name>A0A6L7GDE1_9SPHN</name>
<dbReference type="Proteomes" id="UP000473531">
    <property type="component" value="Unassembled WGS sequence"/>
</dbReference>
<evidence type="ECO:0000256" key="1">
    <source>
        <dbReference type="PIRSR" id="PIRSR001549-1"/>
    </source>
</evidence>
<protein>
    <submittedName>
        <fullName evidence="3">ATP phosphoribosyltransferase regulatory subunit</fullName>
    </submittedName>
</protein>
<dbReference type="EMBL" id="WTYU01000001">
    <property type="protein sequence ID" value="MXP13515.1"/>
    <property type="molecule type" value="Genomic_DNA"/>
</dbReference>
<accession>A0A6L7GDE1</accession>
<dbReference type="InterPro" id="IPR041715">
    <property type="entry name" value="HisRS-like_core"/>
</dbReference>
<keyword evidence="4" id="KW-1185">Reference proteome</keyword>
<gene>
    <name evidence="3" type="ORF">GRI44_01935</name>
</gene>
<dbReference type="Pfam" id="PF13393">
    <property type="entry name" value="tRNA-synt_His"/>
    <property type="match status" value="1"/>
</dbReference>
<keyword evidence="3" id="KW-0328">Glycosyltransferase</keyword>
<dbReference type="PANTHER" id="PTHR43707:SF1">
    <property type="entry name" value="HISTIDINE--TRNA LIGASE, MITOCHONDRIAL-RELATED"/>
    <property type="match status" value="1"/>
</dbReference>
<dbReference type="OrthoDB" id="9769617at2"/>
<dbReference type="AlphaFoldDB" id="A0A6L7GDE1"/>
<feature type="domain" description="Class II Histidinyl-tRNA synthetase (HisRS)-like catalytic core" evidence="2">
    <location>
        <begin position="11"/>
        <end position="308"/>
    </location>
</feature>
<dbReference type="RefSeq" id="WP_160599752.1">
    <property type="nucleotide sequence ID" value="NZ_WTYU01000001.1"/>
</dbReference>
<dbReference type="InterPro" id="IPR045864">
    <property type="entry name" value="aa-tRNA-synth_II/BPL/LPL"/>
</dbReference>
<feature type="binding site" evidence="1">
    <location>
        <position position="130"/>
    </location>
    <ligand>
        <name>L-histidine</name>
        <dbReference type="ChEBI" id="CHEBI:57595"/>
    </ligand>
</feature>
<proteinExistence type="predicted"/>
<dbReference type="GO" id="GO:0006427">
    <property type="term" value="P:histidyl-tRNA aminoacylation"/>
    <property type="evidence" value="ECO:0007669"/>
    <property type="project" value="TreeGrafter"/>
</dbReference>